<evidence type="ECO:0000313" key="2">
    <source>
        <dbReference type="EMBL" id="QBN19414.1"/>
    </source>
</evidence>
<proteinExistence type="predicted"/>
<gene>
    <name evidence="2" type="ORF">E1750_11595</name>
</gene>
<reference evidence="3" key="1">
    <citation type="submission" date="2019-03" db="EMBL/GenBank/DDBJ databases">
        <title>Flavobacterium sp.</title>
        <authorList>
            <person name="Kim H."/>
        </authorList>
    </citation>
    <scope>NUCLEOTIDE SEQUENCE [LARGE SCALE GENOMIC DNA]</scope>
    <source>
        <strain evidence="3">GS13</strain>
    </source>
</reference>
<dbReference type="KEGG" id="fnk:E1750_11595"/>
<keyword evidence="1" id="KW-0732">Signal</keyword>
<dbReference type="InterPro" id="IPR021428">
    <property type="entry name" value="DUF3078"/>
</dbReference>
<protein>
    <submittedName>
        <fullName evidence="2">DUF3078 domain-containing protein</fullName>
    </submittedName>
</protein>
<feature type="chain" id="PRO_5020434616" evidence="1">
    <location>
        <begin position="20"/>
        <end position="309"/>
    </location>
</feature>
<evidence type="ECO:0000256" key="1">
    <source>
        <dbReference type="SAM" id="SignalP"/>
    </source>
</evidence>
<organism evidence="2 3">
    <name type="scientific">Flavobacterium nackdongense</name>
    <dbReference type="NCBI Taxonomy" id="2547394"/>
    <lineage>
        <taxon>Bacteria</taxon>
        <taxon>Pseudomonadati</taxon>
        <taxon>Bacteroidota</taxon>
        <taxon>Flavobacteriia</taxon>
        <taxon>Flavobacteriales</taxon>
        <taxon>Flavobacteriaceae</taxon>
        <taxon>Flavobacterium</taxon>
    </lineage>
</organism>
<feature type="signal peptide" evidence="1">
    <location>
        <begin position="1"/>
        <end position="19"/>
    </location>
</feature>
<evidence type="ECO:0000313" key="3">
    <source>
        <dbReference type="Proteomes" id="UP000291124"/>
    </source>
</evidence>
<dbReference type="Proteomes" id="UP000291124">
    <property type="component" value="Chromosome"/>
</dbReference>
<dbReference type="EMBL" id="CP037933">
    <property type="protein sequence ID" value="QBN19414.1"/>
    <property type="molecule type" value="Genomic_DNA"/>
</dbReference>
<dbReference type="RefSeq" id="WP_133276932.1">
    <property type="nucleotide sequence ID" value="NZ_CP037933.1"/>
</dbReference>
<accession>A0A4P6YEX2</accession>
<dbReference type="OrthoDB" id="1495718at2"/>
<dbReference type="Pfam" id="PF11276">
    <property type="entry name" value="DUF3078"/>
    <property type="match status" value="1"/>
</dbReference>
<keyword evidence="3" id="KW-1185">Reference proteome</keyword>
<sequence>MKHLLLGLAFLASAVSIQAQSTEKDLIKKSEDAVKVINDTTKNGWSKKGTITFLFNQSNFNNWIAGGESSLSGTLGLNYELHYKSENTTWDNRLLANYGLIRTDNAEFSKKSDDRLELNSIYGKKAKGNWYYSFILNFRTQFTTGYVYGKDSNGAEIRTENTGFFSPAYLTFGPGVYYKKSDNFKLNFAPLTSKFTFVDNYYTSIPGYVDGSYFGVDADKSMRYELGFYASGYYKFTLMKNVSVENLLNLYSNYLEDPQNVDIDYQINVVMTINKALSANFTFQTIYDDNAYRGFQTRQVFGLGVNYGF</sequence>
<name>A0A4P6YEX2_9FLAO</name>
<dbReference type="AlphaFoldDB" id="A0A4P6YEX2"/>